<feature type="non-terminal residue" evidence="3">
    <location>
        <position position="277"/>
    </location>
</feature>
<dbReference type="AlphaFoldDB" id="A0A6N6K3A1"/>
<dbReference type="EMBL" id="QRDC01000007">
    <property type="protein sequence ID" value="KAA1278227.1"/>
    <property type="molecule type" value="Genomic_DNA"/>
</dbReference>
<dbReference type="Proteomes" id="UP000468420">
    <property type="component" value="Unassembled WGS sequence"/>
</dbReference>
<sequence>MINHKCDCMSQGPALLPVRYAVVPEYIKEPLPAWAKPGASSYPAENENYNYALRAMRRGYIYIYYPYLTDWEAWSVCDDGSLWKQLSAKNVLEKSEPDCRQGTYSDGGKDFLTLPYEVLDNDIWIAFTQCPWTEKTMERYAGDDGQRQRRMQRLSASNWTSPQTSEQTTEATTGNLAGVLDYIAPQGSQLSPAMLLPYGTHTKIRVSQCVSERYAIVKEPGPQETLYPWKSGVAGNTIRQMKERGVKPDGSPVTPLLMALHDATGITHELTGWTNDV</sequence>
<protein>
    <recommendedName>
        <fullName evidence="2">Toxin VasX N-terminal region domain-containing protein</fullName>
    </recommendedName>
</protein>
<feature type="region of interest" description="Disordered" evidence="1">
    <location>
        <begin position="142"/>
        <end position="172"/>
    </location>
</feature>
<reference evidence="3 4" key="1">
    <citation type="submission" date="2018-08" db="EMBL/GenBank/DDBJ databases">
        <title>Complete genomic analysis of a Citrobacter pasteurii isolated from cockles (Cerastoderma edule) containing a new chromosomic qnrB allele.</title>
        <authorList>
            <person name="Rodrigues A."/>
            <person name="Baptista T."/>
            <person name="Quesada A."/>
            <person name="Campos M.J."/>
        </authorList>
    </citation>
    <scope>NUCLEOTIDE SEQUENCE [LARGE SCALE GENOMIC DNA]</scope>
    <source>
        <strain evidence="3 4">BA18</strain>
    </source>
</reference>
<proteinExistence type="predicted"/>
<gene>
    <name evidence="3" type="ORF">DXF85_11265</name>
</gene>
<dbReference type="InterPro" id="IPR048126">
    <property type="entry name" value="Toxin_VasX"/>
</dbReference>
<feature type="compositionally biased region" description="Polar residues" evidence="1">
    <location>
        <begin position="154"/>
        <end position="172"/>
    </location>
</feature>
<dbReference type="InterPro" id="IPR046864">
    <property type="entry name" value="VasX_N"/>
</dbReference>
<evidence type="ECO:0000259" key="2">
    <source>
        <dbReference type="Pfam" id="PF20249"/>
    </source>
</evidence>
<comment type="caution">
    <text evidence="3">The sequence shown here is derived from an EMBL/GenBank/DDBJ whole genome shotgun (WGS) entry which is preliminary data.</text>
</comment>
<evidence type="ECO:0000256" key="1">
    <source>
        <dbReference type="SAM" id="MobiDB-lite"/>
    </source>
</evidence>
<dbReference type="CDD" id="cd20707">
    <property type="entry name" value="MIX_III"/>
    <property type="match status" value="1"/>
</dbReference>
<dbReference type="Pfam" id="PF20249">
    <property type="entry name" value="VasX_N"/>
    <property type="match status" value="1"/>
</dbReference>
<name>A0A6N6K3A1_9ENTR</name>
<accession>A0A6N6K3A1</accession>
<dbReference type="NCBIfam" id="NF041559">
    <property type="entry name" value="BTH_I2691_fam"/>
    <property type="match status" value="1"/>
</dbReference>
<organism evidence="3 4">
    <name type="scientific">Citrobacter pasteurii</name>
    <dbReference type="NCBI Taxonomy" id="1563222"/>
    <lineage>
        <taxon>Bacteria</taxon>
        <taxon>Pseudomonadati</taxon>
        <taxon>Pseudomonadota</taxon>
        <taxon>Gammaproteobacteria</taxon>
        <taxon>Enterobacterales</taxon>
        <taxon>Enterobacteriaceae</taxon>
        <taxon>Citrobacter</taxon>
    </lineage>
</organism>
<feature type="domain" description="Toxin VasX N-terminal region" evidence="2">
    <location>
        <begin position="6"/>
        <end position="159"/>
    </location>
</feature>
<evidence type="ECO:0000313" key="3">
    <source>
        <dbReference type="EMBL" id="KAA1278227.1"/>
    </source>
</evidence>
<evidence type="ECO:0000313" key="4">
    <source>
        <dbReference type="Proteomes" id="UP000468420"/>
    </source>
</evidence>